<organism evidence="2 3">
    <name type="scientific">Mucor circinelloides f. lusitanicus</name>
    <name type="common">Mucor racemosus var. lusitanicus</name>
    <dbReference type="NCBI Taxonomy" id="29924"/>
    <lineage>
        <taxon>Eukaryota</taxon>
        <taxon>Fungi</taxon>
        <taxon>Fungi incertae sedis</taxon>
        <taxon>Mucoromycota</taxon>
        <taxon>Mucoromycotina</taxon>
        <taxon>Mucoromycetes</taxon>
        <taxon>Mucorales</taxon>
        <taxon>Mucorineae</taxon>
        <taxon>Mucoraceae</taxon>
        <taxon>Mucor</taxon>
    </lineage>
</organism>
<dbReference type="GO" id="GO:0042796">
    <property type="term" value="P:snRNA transcription by RNA polymerase III"/>
    <property type="evidence" value="ECO:0007669"/>
    <property type="project" value="TreeGrafter"/>
</dbReference>
<dbReference type="Pfam" id="PF10505">
    <property type="entry name" value="NARG2_C"/>
    <property type="match status" value="1"/>
</dbReference>
<dbReference type="GO" id="GO:0042795">
    <property type="term" value="P:snRNA transcription by RNA polymerase II"/>
    <property type="evidence" value="ECO:0007669"/>
    <property type="project" value="TreeGrafter"/>
</dbReference>
<gene>
    <name evidence="2" type="ORF">FB192DRAFT_1424090</name>
</gene>
<evidence type="ECO:0000313" key="3">
    <source>
        <dbReference type="Proteomes" id="UP000469890"/>
    </source>
</evidence>
<dbReference type="PANTHER" id="PTHR14633:SF3">
    <property type="entry name" value="LITTLE ELONGATION COMPLEX SUBUNIT 2"/>
    <property type="match status" value="1"/>
</dbReference>
<dbReference type="PANTHER" id="PTHR14633">
    <property type="entry name" value="LITTLE ELONGATION COMPLEX SUBUNIT 2"/>
    <property type="match status" value="1"/>
</dbReference>
<comment type="caution">
    <text evidence="2">The sequence shown here is derived from an EMBL/GenBank/DDBJ whole genome shotgun (WGS) entry which is preliminary data.</text>
</comment>
<protein>
    <recommendedName>
        <fullName evidence="1">Little elongation complex subunit 2 C-terminal domain-containing protein</fullName>
    </recommendedName>
</protein>
<name>A0A8H4EZ12_MUCCL</name>
<dbReference type="InterPro" id="IPR019535">
    <property type="entry name" value="ICE2_C"/>
</dbReference>
<dbReference type="GO" id="GO:0008023">
    <property type="term" value="C:transcription elongation factor complex"/>
    <property type="evidence" value="ECO:0007669"/>
    <property type="project" value="InterPro"/>
</dbReference>
<reference evidence="2 3" key="1">
    <citation type="submission" date="2019-09" db="EMBL/GenBank/DDBJ databases">
        <authorList>
            <consortium name="DOE Joint Genome Institute"/>
            <person name="Mondo S.J."/>
            <person name="Navarro-Mendoza M.I."/>
            <person name="Perez-Arques C."/>
            <person name="Panchal S."/>
            <person name="Nicolas F.E."/>
            <person name="Ganguly P."/>
            <person name="Pangilinan J."/>
            <person name="Grigoriev I."/>
            <person name="Heitman J."/>
            <person name="Sanya K."/>
            <person name="Garre V."/>
        </authorList>
    </citation>
    <scope>NUCLEOTIDE SEQUENCE [LARGE SCALE GENOMIC DNA]</scope>
    <source>
        <strain evidence="2 3">MU402</strain>
    </source>
</reference>
<dbReference type="AlphaFoldDB" id="A0A8H4EZ12"/>
<dbReference type="Proteomes" id="UP000469890">
    <property type="component" value="Unassembled WGS sequence"/>
</dbReference>
<dbReference type="EMBL" id="JAAECE010000007">
    <property type="protein sequence ID" value="KAF1798979.1"/>
    <property type="molecule type" value="Genomic_DNA"/>
</dbReference>
<evidence type="ECO:0000313" key="2">
    <source>
        <dbReference type="EMBL" id="KAF1798979.1"/>
    </source>
</evidence>
<sequence>MQSGADKKVLVMDRPFPRDALTARAKNKIVYDLAFKSLCLDWKKKHSISANASRPPSPNNYAAAAAAAATDKAENDENSTELDENLQYNLWSFGDMDIVIRHQADGELIGTKERRVCLTTKLDYQIQPNGFEEILTPSERASQWIQSYIGGHAFVLEGRIDVLKNRLVRVDQKQMKDIMSDNWKPTYESEMLRHTFLRLQKQVY</sequence>
<proteinExistence type="predicted"/>
<feature type="domain" description="Little elongation complex subunit 2 C-terminal" evidence="1">
    <location>
        <begin position="79"/>
        <end position="182"/>
    </location>
</feature>
<evidence type="ECO:0000259" key="1">
    <source>
        <dbReference type="Pfam" id="PF10505"/>
    </source>
</evidence>
<dbReference type="GO" id="GO:0045945">
    <property type="term" value="P:positive regulation of transcription by RNA polymerase III"/>
    <property type="evidence" value="ECO:0007669"/>
    <property type="project" value="TreeGrafter"/>
</dbReference>
<accession>A0A8H4EZ12</accession>